<dbReference type="Proteomes" id="UP001500713">
    <property type="component" value="Unassembled WGS sequence"/>
</dbReference>
<proteinExistence type="predicted"/>
<reference evidence="1 2" key="1">
    <citation type="journal article" date="2019" name="Int. J. Syst. Evol. Microbiol.">
        <title>The Global Catalogue of Microorganisms (GCM) 10K type strain sequencing project: providing services to taxonomists for standard genome sequencing and annotation.</title>
        <authorList>
            <consortium name="The Broad Institute Genomics Platform"/>
            <consortium name="The Broad Institute Genome Sequencing Center for Infectious Disease"/>
            <person name="Wu L."/>
            <person name="Ma J."/>
        </authorList>
    </citation>
    <scope>NUCLEOTIDE SEQUENCE [LARGE SCALE GENOMIC DNA]</scope>
    <source>
        <strain evidence="1 2">JCM 14162</strain>
    </source>
</reference>
<organism evidence="1 2">
    <name type="scientific">Parasphingorhabdus litoris</name>
    <dbReference type="NCBI Taxonomy" id="394733"/>
    <lineage>
        <taxon>Bacteria</taxon>
        <taxon>Pseudomonadati</taxon>
        <taxon>Pseudomonadota</taxon>
        <taxon>Alphaproteobacteria</taxon>
        <taxon>Sphingomonadales</taxon>
        <taxon>Sphingomonadaceae</taxon>
        <taxon>Parasphingorhabdus</taxon>
    </lineage>
</organism>
<name>A0ABN1A3H1_9SPHN</name>
<protein>
    <recommendedName>
        <fullName evidence="3">UrcA family protein</fullName>
    </recommendedName>
</protein>
<evidence type="ECO:0000313" key="2">
    <source>
        <dbReference type="Proteomes" id="UP001500713"/>
    </source>
</evidence>
<evidence type="ECO:0008006" key="3">
    <source>
        <dbReference type="Google" id="ProtNLM"/>
    </source>
</evidence>
<dbReference type="EMBL" id="BAAAEM010000002">
    <property type="protein sequence ID" value="GAA0466692.1"/>
    <property type="molecule type" value="Genomic_DNA"/>
</dbReference>
<gene>
    <name evidence="1" type="ORF">GCM10009096_04220</name>
</gene>
<keyword evidence="2" id="KW-1185">Reference proteome</keyword>
<evidence type="ECO:0000313" key="1">
    <source>
        <dbReference type="EMBL" id="GAA0466692.1"/>
    </source>
</evidence>
<accession>A0ABN1A3H1</accession>
<dbReference type="RefSeq" id="WP_229954031.1">
    <property type="nucleotide sequence ID" value="NZ_BAAAEM010000002.1"/>
</dbReference>
<sequence length="103" mass="11725">MHHLPQSRILSRSAGISFTLAGLLAIVALTPAKAEKSDTRKKASSATVYVRAQIYKRIEIRPENFSKTEKQMDQNLLDVSQQDCDPEVRKMIKNCVLMIYEMQ</sequence>
<comment type="caution">
    <text evidence="1">The sequence shown here is derived from an EMBL/GenBank/DDBJ whole genome shotgun (WGS) entry which is preliminary data.</text>
</comment>